<name>A0A2K5SDK6_CEBIM</name>
<organism evidence="1 2">
    <name type="scientific">Cebus imitator</name>
    <name type="common">Panamanian white-faced capuchin</name>
    <name type="synonym">Cebus capucinus imitator</name>
    <dbReference type="NCBI Taxonomy" id="2715852"/>
    <lineage>
        <taxon>Eukaryota</taxon>
        <taxon>Metazoa</taxon>
        <taxon>Chordata</taxon>
        <taxon>Craniata</taxon>
        <taxon>Vertebrata</taxon>
        <taxon>Euteleostomi</taxon>
        <taxon>Mammalia</taxon>
        <taxon>Eutheria</taxon>
        <taxon>Euarchontoglires</taxon>
        <taxon>Primates</taxon>
        <taxon>Haplorrhini</taxon>
        <taxon>Platyrrhini</taxon>
        <taxon>Cebidae</taxon>
        <taxon>Cebinae</taxon>
        <taxon>Cebus</taxon>
    </lineage>
</organism>
<evidence type="ECO:0000313" key="2">
    <source>
        <dbReference type="Proteomes" id="UP000233040"/>
    </source>
</evidence>
<dbReference type="AlphaFoldDB" id="A0A2K5SDK6"/>
<reference evidence="1" key="2">
    <citation type="submission" date="2025-09" db="UniProtKB">
        <authorList>
            <consortium name="Ensembl"/>
        </authorList>
    </citation>
    <scope>IDENTIFICATION</scope>
</reference>
<evidence type="ECO:0000313" key="1">
    <source>
        <dbReference type="Ensembl" id="ENSCCAP00000038460.1"/>
    </source>
</evidence>
<accession>A0A2K5SDK6</accession>
<proteinExistence type="predicted"/>
<dbReference type="OMA" id="CGCWERN"/>
<protein>
    <submittedName>
        <fullName evidence="1">Uncharacterized protein</fullName>
    </submittedName>
</protein>
<dbReference type="InterPro" id="IPR041059">
    <property type="entry name" value="DUF5558"/>
</dbReference>
<keyword evidence="2" id="KW-1185">Reference proteome</keyword>
<dbReference type="Proteomes" id="UP000233040">
    <property type="component" value="Unassembled WGS sequence"/>
</dbReference>
<reference evidence="1" key="1">
    <citation type="submission" date="2025-08" db="UniProtKB">
        <authorList>
            <consortium name="Ensembl"/>
        </authorList>
    </citation>
    <scope>IDENTIFICATION</scope>
</reference>
<sequence length="117" mass="12344">VRMSSLDALQRPSSRWLGRLSGKGVLRPLQDSASGYSEERLRRASGVGGLGGSKRPAACMEATGTSFCTVCGDPCSSPEGTRGHRAVGKARVTGGGRAGVRCCGCWERNINKELELF</sequence>
<dbReference type="Ensembl" id="ENSCCAT00000056258.1">
    <property type="protein sequence ID" value="ENSCCAP00000038460.1"/>
    <property type="gene ID" value="ENSCCAG00000037068.1"/>
</dbReference>
<dbReference type="GeneTree" id="ENSGT00910000146903"/>
<dbReference type="Pfam" id="PF17713">
    <property type="entry name" value="DUF5558"/>
    <property type="match status" value="1"/>
</dbReference>